<sequence>MTARDADRSGDISNLRCDDGELRPIDHGILRCRPTRRHQVDDCLRPVSWLADMVRIAFPSAKRSLSGSLIADDPPTVAGAAAELAKARRTAFPVSPLFREAPKAWQTEHASHPRASAMRFRERLPTCAVTSTAHGREHLHLRRRARLSPPLILRPAGRRALVGSSTVPLAREVKQGMRYGAKAPKPRLPPQL</sequence>
<dbReference type="AlphaFoldDB" id="Q2IUY3"/>
<accession>Q2IUY3</accession>
<keyword evidence="2" id="KW-1185">Reference proteome</keyword>
<dbReference type="HOGENOM" id="CLU_1414198_0_0_5"/>
<dbReference type="Proteomes" id="UP000008809">
    <property type="component" value="Chromosome"/>
</dbReference>
<proteinExistence type="predicted"/>
<dbReference type="KEGG" id="rpb:RPB_3281"/>
<organism evidence="1 2">
    <name type="scientific">Rhodopseudomonas palustris (strain HaA2)</name>
    <dbReference type="NCBI Taxonomy" id="316058"/>
    <lineage>
        <taxon>Bacteria</taxon>
        <taxon>Pseudomonadati</taxon>
        <taxon>Pseudomonadota</taxon>
        <taxon>Alphaproteobacteria</taxon>
        <taxon>Hyphomicrobiales</taxon>
        <taxon>Nitrobacteraceae</taxon>
        <taxon>Rhodopseudomonas</taxon>
    </lineage>
</organism>
<dbReference type="STRING" id="316058.RPB_3281"/>
<protein>
    <submittedName>
        <fullName evidence="1">Uncharacterized protein</fullName>
    </submittedName>
</protein>
<dbReference type="EMBL" id="CP000250">
    <property type="protein sequence ID" value="ABD07977.1"/>
    <property type="molecule type" value="Genomic_DNA"/>
</dbReference>
<evidence type="ECO:0000313" key="2">
    <source>
        <dbReference type="Proteomes" id="UP000008809"/>
    </source>
</evidence>
<evidence type="ECO:0000313" key="1">
    <source>
        <dbReference type="EMBL" id="ABD07977.1"/>
    </source>
</evidence>
<name>Q2IUY3_RHOP2</name>
<gene>
    <name evidence="1" type="ordered locus">RPB_3281</name>
</gene>
<reference evidence="1 2" key="1">
    <citation type="submission" date="2006-01" db="EMBL/GenBank/DDBJ databases">
        <title>Complete sequence of Rhodopseudomonas palustris HaA2.</title>
        <authorList>
            <consortium name="US DOE Joint Genome Institute"/>
            <person name="Copeland A."/>
            <person name="Lucas S."/>
            <person name="Lapidus A."/>
            <person name="Barry K."/>
            <person name="Detter J.C."/>
            <person name="Glavina T."/>
            <person name="Hammon N."/>
            <person name="Israni S."/>
            <person name="Pitluck S."/>
            <person name="Chain P."/>
            <person name="Malfatti S."/>
            <person name="Shin M."/>
            <person name="Vergez L."/>
            <person name="Schmutz J."/>
            <person name="Larimer F."/>
            <person name="Land M."/>
            <person name="Hauser L."/>
            <person name="Pelletier D.A."/>
            <person name="Kyrpides N."/>
            <person name="Anderson I."/>
            <person name="Oda Y."/>
            <person name="Harwood C.S."/>
            <person name="Richardson P."/>
        </authorList>
    </citation>
    <scope>NUCLEOTIDE SEQUENCE [LARGE SCALE GENOMIC DNA]</scope>
    <source>
        <strain evidence="1 2">HaA2</strain>
    </source>
</reference>